<dbReference type="PANTHER" id="PTHR30537">
    <property type="entry name" value="HTH-TYPE TRANSCRIPTIONAL REGULATOR"/>
    <property type="match status" value="1"/>
</dbReference>
<dbReference type="RefSeq" id="WP_408157591.1">
    <property type="nucleotide sequence ID" value="NZ_JAQQCL010000046.1"/>
</dbReference>
<dbReference type="Proteomes" id="UP001629392">
    <property type="component" value="Unassembled WGS sequence"/>
</dbReference>
<dbReference type="Pfam" id="PF03466">
    <property type="entry name" value="LysR_substrate"/>
    <property type="match status" value="1"/>
</dbReference>
<dbReference type="PROSITE" id="PS50931">
    <property type="entry name" value="HTH_LYSR"/>
    <property type="match status" value="1"/>
</dbReference>
<dbReference type="InterPro" id="IPR036388">
    <property type="entry name" value="WH-like_DNA-bd_sf"/>
</dbReference>
<evidence type="ECO:0000259" key="5">
    <source>
        <dbReference type="PROSITE" id="PS50931"/>
    </source>
</evidence>
<dbReference type="Gene3D" id="1.10.10.10">
    <property type="entry name" value="Winged helix-like DNA-binding domain superfamily/Winged helix DNA-binding domain"/>
    <property type="match status" value="1"/>
</dbReference>
<keyword evidence="4" id="KW-0804">Transcription</keyword>
<evidence type="ECO:0000313" key="7">
    <source>
        <dbReference type="Proteomes" id="UP001629392"/>
    </source>
</evidence>
<dbReference type="CDD" id="cd08422">
    <property type="entry name" value="PBP2_CrgA_like"/>
    <property type="match status" value="1"/>
</dbReference>
<comment type="caution">
    <text evidence="6">The sequence shown here is derived from an EMBL/GenBank/DDBJ whole genome shotgun (WGS) entry which is preliminary data.</text>
</comment>
<reference evidence="6 7" key="1">
    <citation type="journal article" date="2024" name="Chem. Sci.">
        <title>Discovery of megapolipeptins by genome mining of a Burkholderiales bacteria collection.</title>
        <authorList>
            <person name="Paulo B.S."/>
            <person name="Recchia M.J.J."/>
            <person name="Lee S."/>
            <person name="Fergusson C.H."/>
            <person name="Romanowski S.B."/>
            <person name="Hernandez A."/>
            <person name="Krull N."/>
            <person name="Liu D.Y."/>
            <person name="Cavanagh H."/>
            <person name="Bos A."/>
            <person name="Gray C.A."/>
            <person name="Murphy B.T."/>
            <person name="Linington R.G."/>
            <person name="Eustaquio A.S."/>
        </authorList>
    </citation>
    <scope>NUCLEOTIDE SEQUENCE [LARGE SCALE GENOMIC DNA]</scope>
    <source>
        <strain evidence="6 7">RL17-350-BIC-E</strain>
    </source>
</reference>
<evidence type="ECO:0000256" key="2">
    <source>
        <dbReference type="ARBA" id="ARBA00023015"/>
    </source>
</evidence>
<evidence type="ECO:0000313" key="6">
    <source>
        <dbReference type="EMBL" id="MFM0721485.1"/>
    </source>
</evidence>
<gene>
    <name evidence="6" type="ORF">PQQ73_34860</name>
</gene>
<dbReference type="Pfam" id="PF00126">
    <property type="entry name" value="HTH_1"/>
    <property type="match status" value="1"/>
</dbReference>
<organism evidence="6 7">
    <name type="scientific">Paraburkholderia strydomiana</name>
    <dbReference type="NCBI Taxonomy" id="1245417"/>
    <lineage>
        <taxon>Bacteria</taxon>
        <taxon>Pseudomonadati</taxon>
        <taxon>Pseudomonadota</taxon>
        <taxon>Betaproteobacteria</taxon>
        <taxon>Burkholderiales</taxon>
        <taxon>Burkholderiaceae</taxon>
        <taxon>Paraburkholderia</taxon>
    </lineage>
</organism>
<accession>A0ABW9EQT0</accession>
<keyword evidence="7" id="KW-1185">Reference proteome</keyword>
<dbReference type="SUPFAM" id="SSF53850">
    <property type="entry name" value="Periplasmic binding protein-like II"/>
    <property type="match status" value="1"/>
</dbReference>
<keyword evidence="3" id="KW-0238">DNA-binding</keyword>
<keyword evidence="2" id="KW-0805">Transcription regulation</keyword>
<dbReference type="PANTHER" id="PTHR30537:SF5">
    <property type="entry name" value="HTH-TYPE TRANSCRIPTIONAL ACTIVATOR TTDR-RELATED"/>
    <property type="match status" value="1"/>
</dbReference>
<sequence>MRLIQKVSGVEEFVRVAESLSFARAAESLGLTNSGVSKAIRLLEGRLGVRLLNRTTRNVSLTDDGCIFYQRARNWIAELEEMQSSLSPVDADLAGSIRIEMPVTYGRVLFMPHLARFLELHPKLTVEVRMSDLFADLVAEGIDLAIRIGELPDSDLIARPLGRVSLGTFACPRCLDIFGRPQRPPDLLSHRLISFVQPSGRAKTMRYVDGDNEIVIDAAHAVAAFNNGEAMTDATINGIGIAQLPMFHAQDALDQGRLAQVLEGWDAPGPSIQLVYASRKHLPKRVSVLIDFITNEVNRTGVVGDPRPR</sequence>
<dbReference type="EMBL" id="JAQQCL010000046">
    <property type="protein sequence ID" value="MFM0721485.1"/>
    <property type="molecule type" value="Genomic_DNA"/>
</dbReference>
<dbReference type="Gene3D" id="3.40.190.290">
    <property type="match status" value="1"/>
</dbReference>
<dbReference type="InterPro" id="IPR005119">
    <property type="entry name" value="LysR_subst-bd"/>
</dbReference>
<evidence type="ECO:0000256" key="4">
    <source>
        <dbReference type="ARBA" id="ARBA00023163"/>
    </source>
</evidence>
<dbReference type="InterPro" id="IPR036390">
    <property type="entry name" value="WH_DNA-bd_sf"/>
</dbReference>
<name>A0ABW9EQT0_9BURK</name>
<proteinExistence type="inferred from homology"/>
<protein>
    <submittedName>
        <fullName evidence="6">LysR substrate-binding domain-containing protein</fullName>
    </submittedName>
</protein>
<evidence type="ECO:0000256" key="1">
    <source>
        <dbReference type="ARBA" id="ARBA00009437"/>
    </source>
</evidence>
<comment type="similarity">
    <text evidence="1">Belongs to the LysR transcriptional regulatory family.</text>
</comment>
<dbReference type="InterPro" id="IPR000847">
    <property type="entry name" value="LysR_HTH_N"/>
</dbReference>
<feature type="domain" description="HTH lysR-type" evidence="5">
    <location>
        <begin position="13"/>
        <end position="62"/>
    </location>
</feature>
<dbReference type="SUPFAM" id="SSF46785">
    <property type="entry name" value="Winged helix' DNA-binding domain"/>
    <property type="match status" value="1"/>
</dbReference>
<evidence type="ECO:0000256" key="3">
    <source>
        <dbReference type="ARBA" id="ARBA00023125"/>
    </source>
</evidence>
<dbReference type="PRINTS" id="PR00039">
    <property type="entry name" value="HTHLYSR"/>
</dbReference>
<dbReference type="InterPro" id="IPR058163">
    <property type="entry name" value="LysR-type_TF_proteobact-type"/>
</dbReference>